<dbReference type="EMBL" id="VOQF01000006">
    <property type="protein sequence ID" value="TXC90430.1"/>
    <property type="molecule type" value="Genomic_DNA"/>
</dbReference>
<dbReference type="AlphaFoldDB" id="A0A5C6VY00"/>
<dbReference type="InterPro" id="IPR004089">
    <property type="entry name" value="MCPsignal_dom"/>
</dbReference>
<evidence type="ECO:0000256" key="7">
    <source>
        <dbReference type="SAM" id="Coils"/>
    </source>
</evidence>
<dbReference type="GO" id="GO:0005886">
    <property type="term" value="C:plasma membrane"/>
    <property type="evidence" value="ECO:0007669"/>
    <property type="project" value="UniProtKB-SubCell"/>
</dbReference>
<evidence type="ECO:0000256" key="2">
    <source>
        <dbReference type="ARBA" id="ARBA00022475"/>
    </source>
</evidence>
<name>A0A5C6VY00_9BACI</name>
<dbReference type="Pfam" id="PF00015">
    <property type="entry name" value="MCPsignal"/>
    <property type="match status" value="1"/>
</dbReference>
<dbReference type="PROSITE" id="PS50111">
    <property type="entry name" value="CHEMOTAXIS_TRANSDUC_2"/>
    <property type="match status" value="1"/>
</dbReference>
<dbReference type="RefSeq" id="WP_146948468.1">
    <property type="nucleotide sequence ID" value="NZ_VOQF01000006.1"/>
</dbReference>
<dbReference type="GO" id="GO:0006935">
    <property type="term" value="P:chemotaxis"/>
    <property type="evidence" value="ECO:0007669"/>
    <property type="project" value="InterPro"/>
</dbReference>
<dbReference type="SMART" id="SM00283">
    <property type="entry name" value="MA"/>
    <property type="match status" value="1"/>
</dbReference>
<comment type="caution">
    <text evidence="11">The sequence shown here is derived from an EMBL/GenBank/DDBJ whole genome shotgun (WGS) entry which is preliminary data.</text>
</comment>
<dbReference type="GO" id="GO:0004888">
    <property type="term" value="F:transmembrane signaling receptor activity"/>
    <property type="evidence" value="ECO:0007669"/>
    <property type="project" value="InterPro"/>
</dbReference>
<evidence type="ECO:0000259" key="9">
    <source>
        <dbReference type="PROSITE" id="PS50111"/>
    </source>
</evidence>
<evidence type="ECO:0000256" key="8">
    <source>
        <dbReference type="SAM" id="Phobius"/>
    </source>
</evidence>
<dbReference type="CDD" id="cd11386">
    <property type="entry name" value="MCP_signal"/>
    <property type="match status" value="1"/>
</dbReference>
<evidence type="ECO:0000313" key="11">
    <source>
        <dbReference type="EMBL" id="TXC90430.1"/>
    </source>
</evidence>
<keyword evidence="8" id="KW-0812">Transmembrane</keyword>
<evidence type="ECO:0000256" key="3">
    <source>
        <dbReference type="ARBA" id="ARBA00023136"/>
    </source>
</evidence>
<feature type="transmembrane region" description="Helical" evidence="8">
    <location>
        <begin position="12"/>
        <end position="34"/>
    </location>
</feature>
<feature type="transmembrane region" description="Helical" evidence="8">
    <location>
        <begin position="187"/>
        <end position="208"/>
    </location>
</feature>
<dbReference type="PROSITE" id="PS50885">
    <property type="entry name" value="HAMP"/>
    <property type="match status" value="1"/>
</dbReference>
<gene>
    <name evidence="11" type="ORF">FS935_10825</name>
</gene>
<dbReference type="OrthoDB" id="9804712at2"/>
<keyword evidence="8" id="KW-1133">Transmembrane helix</keyword>
<protein>
    <submittedName>
        <fullName evidence="11">Methyl-accepting chemotaxis protein</fullName>
    </submittedName>
</protein>
<dbReference type="GO" id="GO:0007165">
    <property type="term" value="P:signal transduction"/>
    <property type="evidence" value="ECO:0007669"/>
    <property type="project" value="UniProtKB-KW"/>
</dbReference>
<dbReference type="InterPro" id="IPR003660">
    <property type="entry name" value="HAMP_dom"/>
</dbReference>
<comment type="similarity">
    <text evidence="5">Belongs to the methyl-accepting chemotaxis (MCP) protein family.</text>
</comment>
<dbReference type="Proteomes" id="UP000321363">
    <property type="component" value="Unassembled WGS sequence"/>
</dbReference>
<proteinExistence type="inferred from homology"/>
<sequence length="568" mass="62161">MIVKLLRNIKIGWKYSVALIFSIALFGISALIIFGQMQNVSEELNALERRSERAVKTEEMSALFSSKDIRIADYINNRNDNYIKEFEERRTEFNTLQEELQKSIDTKKEEELFTLIAKNDQKVNDIFLNEIVPAVNNGNTAVVLTNREHTQILRSASIRLLDDLRELINDQRDAAMTNTKNSIQQSIYTLIICISISIIVGIAIVLIVNRIVQKGLNSVIDMAKEISEGNLSIEENTYSGKDEIAQLSTAMNEMLVNLKDMVNQISNVSEVVSSQSEELTQSANEVKDGSNQVAATMQELSAGSESQANASTDLAETMISFIGKIQESNSYGENIVTSSHSVLGLTEEGSTLMSSSINQMQNINHIVKSSVEKVKQLDTKSKEISNLVGVIQSIAEQTNLLALNAAIEAARAGEHGKGFAVVADEVRKLAVEVSDSVANITGIVESIQVESNNVVSTLESGYEEVEKGTSSIQTTGKTFEDIKSAISAVVNQVQDVSNRLKEIDQDCGNMSHSIDNIASISEESAAGIEQTSASIQQTSSSMEEISSSAEHLSKLAEDLNGLVRKFRS</sequence>
<evidence type="ECO:0000256" key="1">
    <source>
        <dbReference type="ARBA" id="ARBA00004236"/>
    </source>
</evidence>
<reference evidence="11 12" key="1">
    <citation type="journal article" date="2005" name="Int. J. Syst. Evol. Microbiol.">
        <title>Bacillus litoralis sp. nov., isolated from a tidal flat of the Yellow Sea in Korea.</title>
        <authorList>
            <person name="Yoon J.H."/>
            <person name="Oh T.K."/>
        </authorList>
    </citation>
    <scope>NUCLEOTIDE SEQUENCE [LARGE SCALE GENOMIC DNA]</scope>
    <source>
        <strain evidence="11 12">SW-211</strain>
    </source>
</reference>
<keyword evidence="3 8" id="KW-0472">Membrane</keyword>
<organism evidence="11 12">
    <name type="scientific">Metabacillus litoralis</name>
    <dbReference type="NCBI Taxonomy" id="152268"/>
    <lineage>
        <taxon>Bacteria</taxon>
        <taxon>Bacillati</taxon>
        <taxon>Bacillota</taxon>
        <taxon>Bacilli</taxon>
        <taxon>Bacillales</taxon>
        <taxon>Bacillaceae</taxon>
        <taxon>Metabacillus</taxon>
    </lineage>
</organism>
<dbReference type="SMART" id="SM00304">
    <property type="entry name" value="HAMP"/>
    <property type="match status" value="1"/>
</dbReference>
<keyword evidence="2" id="KW-1003">Cell membrane</keyword>
<keyword evidence="12" id="KW-1185">Reference proteome</keyword>
<accession>A0A5C6VY00</accession>
<comment type="subcellular location">
    <subcellularLocation>
        <location evidence="1">Cell membrane</location>
    </subcellularLocation>
</comment>
<dbReference type="Pfam" id="PF00672">
    <property type="entry name" value="HAMP"/>
    <property type="match status" value="1"/>
</dbReference>
<keyword evidence="7" id="KW-0175">Coiled coil</keyword>
<dbReference type="PRINTS" id="PR00260">
    <property type="entry name" value="CHEMTRNSDUCR"/>
</dbReference>
<dbReference type="InterPro" id="IPR004090">
    <property type="entry name" value="Chemotax_Me-accpt_rcpt"/>
</dbReference>
<feature type="domain" description="HAMP" evidence="10">
    <location>
        <begin position="210"/>
        <end position="263"/>
    </location>
</feature>
<evidence type="ECO:0000256" key="4">
    <source>
        <dbReference type="ARBA" id="ARBA00023224"/>
    </source>
</evidence>
<feature type="domain" description="Methyl-accepting transducer" evidence="9">
    <location>
        <begin position="282"/>
        <end position="539"/>
    </location>
</feature>
<evidence type="ECO:0000313" key="12">
    <source>
        <dbReference type="Proteomes" id="UP000321363"/>
    </source>
</evidence>
<dbReference type="PANTHER" id="PTHR32089">
    <property type="entry name" value="METHYL-ACCEPTING CHEMOTAXIS PROTEIN MCPB"/>
    <property type="match status" value="1"/>
</dbReference>
<dbReference type="Gene3D" id="1.10.287.950">
    <property type="entry name" value="Methyl-accepting chemotaxis protein"/>
    <property type="match status" value="1"/>
</dbReference>
<dbReference type="SUPFAM" id="SSF58104">
    <property type="entry name" value="Methyl-accepting chemotaxis protein (MCP) signaling domain"/>
    <property type="match status" value="1"/>
</dbReference>
<dbReference type="CDD" id="cd06225">
    <property type="entry name" value="HAMP"/>
    <property type="match status" value="1"/>
</dbReference>
<dbReference type="PANTHER" id="PTHR32089:SF114">
    <property type="entry name" value="METHYL-ACCEPTING CHEMOTAXIS PROTEIN MCPB"/>
    <property type="match status" value="1"/>
</dbReference>
<evidence type="ECO:0000259" key="10">
    <source>
        <dbReference type="PROSITE" id="PS50885"/>
    </source>
</evidence>
<keyword evidence="4 6" id="KW-0807">Transducer</keyword>
<feature type="coiled-coil region" evidence="7">
    <location>
        <begin position="37"/>
        <end position="103"/>
    </location>
</feature>
<evidence type="ECO:0000256" key="6">
    <source>
        <dbReference type="PROSITE-ProRule" id="PRU00284"/>
    </source>
</evidence>
<evidence type="ECO:0000256" key="5">
    <source>
        <dbReference type="ARBA" id="ARBA00029447"/>
    </source>
</evidence>